<feature type="compositionally biased region" description="Polar residues" evidence="1">
    <location>
        <begin position="299"/>
        <end position="316"/>
    </location>
</feature>
<dbReference type="RefSeq" id="WP_248158349.1">
    <property type="nucleotide sequence ID" value="NZ_JAKZAJ010000004.1"/>
</dbReference>
<gene>
    <name evidence="2" type="ORF">ACFPQA_15265</name>
</gene>
<evidence type="ECO:0008006" key="4">
    <source>
        <dbReference type="Google" id="ProtNLM"/>
    </source>
</evidence>
<keyword evidence="3" id="KW-1185">Reference proteome</keyword>
<evidence type="ECO:0000313" key="3">
    <source>
        <dbReference type="Proteomes" id="UP001596055"/>
    </source>
</evidence>
<protein>
    <recommendedName>
        <fullName evidence="4">Lipoprotein</fullName>
    </recommendedName>
</protein>
<proteinExistence type="predicted"/>
<name>A0ABW0RQM8_9GAMM</name>
<organism evidence="2 3">
    <name type="scientific">Marinobacter koreensis</name>
    <dbReference type="NCBI Taxonomy" id="335974"/>
    <lineage>
        <taxon>Bacteria</taxon>
        <taxon>Pseudomonadati</taxon>
        <taxon>Pseudomonadota</taxon>
        <taxon>Gammaproteobacteria</taxon>
        <taxon>Pseudomonadales</taxon>
        <taxon>Marinobacteraceae</taxon>
        <taxon>Marinobacter</taxon>
    </lineage>
</organism>
<reference evidence="3" key="1">
    <citation type="journal article" date="2019" name="Int. J. Syst. Evol. Microbiol.">
        <title>The Global Catalogue of Microorganisms (GCM) 10K type strain sequencing project: providing services to taxonomists for standard genome sequencing and annotation.</title>
        <authorList>
            <consortium name="The Broad Institute Genomics Platform"/>
            <consortium name="The Broad Institute Genome Sequencing Center for Infectious Disease"/>
            <person name="Wu L."/>
            <person name="Ma J."/>
        </authorList>
    </citation>
    <scope>NUCLEOTIDE SEQUENCE [LARGE SCALE GENOMIC DNA]</scope>
    <source>
        <strain evidence="3">CGMCC 4.1799</strain>
    </source>
</reference>
<dbReference type="Proteomes" id="UP001596055">
    <property type="component" value="Unassembled WGS sequence"/>
</dbReference>
<dbReference type="EMBL" id="JBHSNL010000006">
    <property type="protein sequence ID" value="MFC5546422.1"/>
    <property type="molecule type" value="Genomic_DNA"/>
</dbReference>
<evidence type="ECO:0000313" key="2">
    <source>
        <dbReference type="EMBL" id="MFC5546422.1"/>
    </source>
</evidence>
<sequence>MRHSRIFATFSVILMNLAGCGTETAGGPSYYNPATDVNKSLNTFALENQSGLPPVLPHTIFRDLYRGVEPSTEGNDQGFSDQLQARLDRLMGLTPNDEGTDYIRARNPLDLLNEIISSNQIGNFNDGRDLVRRALTNGDAANYNTPVKDALIRLTELNPDKATPASDQNWIYPLLDWKSNPGINKIFRSFQFIASGTANSETNIPELKSAFWSAQYDGDEFRTAGYNRPEYAATDLTSRTLGELELLQEFINQQRDTLTLSKTSGIMIGADEPDCIKVVVNYQSQLVQVFTSKDEPSYKTVNESSTPNPAYCGNQQDGEEELKYTGTKIPERRTQ</sequence>
<evidence type="ECO:0000256" key="1">
    <source>
        <dbReference type="SAM" id="MobiDB-lite"/>
    </source>
</evidence>
<feature type="region of interest" description="Disordered" evidence="1">
    <location>
        <begin position="294"/>
        <end position="335"/>
    </location>
</feature>
<accession>A0ABW0RQM8</accession>
<comment type="caution">
    <text evidence="2">The sequence shown here is derived from an EMBL/GenBank/DDBJ whole genome shotgun (WGS) entry which is preliminary data.</text>
</comment>